<accession>A0ABZ3IRF8</accession>
<keyword evidence="5" id="KW-0966">Cell projection</keyword>
<evidence type="ECO:0000313" key="5">
    <source>
        <dbReference type="EMBL" id="XFO68013.1"/>
    </source>
</evidence>
<keyword evidence="3 4" id="KW-0810">Translation regulation</keyword>
<dbReference type="NCBIfam" id="NF009793">
    <property type="entry name" value="PRK13285.1-1"/>
    <property type="match status" value="1"/>
</dbReference>
<dbReference type="RefSeq" id="WP_094603823.1">
    <property type="nucleotide sequence ID" value="NZ_CP155573.1"/>
</dbReference>
<keyword evidence="5" id="KW-0969">Cilium</keyword>
<evidence type="ECO:0000256" key="1">
    <source>
        <dbReference type="ARBA" id="ARBA00022490"/>
    </source>
</evidence>
<dbReference type="InterPro" id="IPR003775">
    <property type="entry name" value="Flagellar_assembly_factor_FliW"/>
</dbReference>
<evidence type="ECO:0000256" key="3">
    <source>
        <dbReference type="ARBA" id="ARBA00022845"/>
    </source>
</evidence>
<comment type="function">
    <text evidence="4">Acts as an anti-CsrA protein, binds CsrA and prevents it from repressing translation of its target genes, one of which is flagellin. Binds to flagellin and participates in the assembly of the flagellum.</text>
</comment>
<dbReference type="PANTHER" id="PTHR39190">
    <property type="entry name" value="FLAGELLAR ASSEMBLY FACTOR FLIW"/>
    <property type="match status" value="1"/>
</dbReference>
<protein>
    <recommendedName>
        <fullName evidence="4">Flagellar assembly factor FliW</fullName>
    </recommendedName>
</protein>
<dbReference type="Proteomes" id="UP000216752">
    <property type="component" value="Chromosome"/>
</dbReference>
<comment type="similarity">
    <text evidence="4">Belongs to the FliW family.</text>
</comment>
<sequence>MLIRSTRFGEIEVPEDSKIHFPHGLPGFPQEQEFVYLPSAPDNPFAFLQSLAEPDLAFIVVDPFAFFQDYEFVLGDQIESELGLNDANRPHIFNIVRVPDNPEEMTVNLLAPVIVNTKKRIAIQMVLEKTIYTTRHRLFPSGFVKQPGKGGK</sequence>
<dbReference type="InterPro" id="IPR024046">
    <property type="entry name" value="Flagellar_assmbl_FliW_dom_sf"/>
</dbReference>
<keyword evidence="2 4" id="KW-1005">Bacterial flagellum biogenesis</keyword>
<keyword evidence="6" id="KW-1185">Reference proteome</keyword>
<comment type="subunit">
    <text evidence="4">Interacts with translational regulator CsrA and flagellin(s).</text>
</comment>
<keyword evidence="5" id="KW-0282">Flagellum</keyword>
<dbReference type="SUPFAM" id="SSF141457">
    <property type="entry name" value="BH3618-like"/>
    <property type="match status" value="1"/>
</dbReference>
<evidence type="ECO:0000313" key="6">
    <source>
        <dbReference type="Proteomes" id="UP000216752"/>
    </source>
</evidence>
<gene>
    <name evidence="4 5" type="primary">fliW</name>
    <name evidence="5" type="ORF">SPSIL_042330</name>
</gene>
<keyword evidence="1 4" id="KW-0963">Cytoplasm</keyword>
<proteinExistence type="inferred from homology"/>
<dbReference type="Pfam" id="PF02623">
    <property type="entry name" value="FliW"/>
    <property type="match status" value="1"/>
</dbReference>
<comment type="subcellular location">
    <subcellularLocation>
        <location evidence="4">Cytoplasm</location>
    </subcellularLocation>
</comment>
<reference evidence="5" key="1">
    <citation type="submission" date="2024-05" db="EMBL/GenBank/DDBJ databases">
        <title>Isolation and characterization of Sporomusa carbonis sp. nov., a carboxydotrophic hydrogenogen in the genus of Sporomusa isolated from a charcoal burning pile.</title>
        <authorList>
            <person name="Boeer T."/>
            <person name="Rosenbaum F."/>
            <person name="Eysell L."/>
            <person name="Mueller V."/>
            <person name="Daniel R."/>
            <person name="Poehlein A."/>
        </authorList>
    </citation>
    <scope>NUCLEOTIDE SEQUENCE [LARGE SCALE GENOMIC DNA]</scope>
    <source>
        <strain evidence="5">DSM 10669</strain>
    </source>
</reference>
<dbReference type="Gene3D" id="2.30.290.10">
    <property type="entry name" value="BH3618-like"/>
    <property type="match status" value="1"/>
</dbReference>
<dbReference type="HAMAP" id="MF_01185">
    <property type="entry name" value="FliW"/>
    <property type="match status" value="1"/>
</dbReference>
<keyword evidence="4" id="KW-0143">Chaperone</keyword>
<evidence type="ECO:0000256" key="4">
    <source>
        <dbReference type="HAMAP-Rule" id="MF_01185"/>
    </source>
</evidence>
<evidence type="ECO:0000256" key="2">
    <source>
        <dbReference type="ARBA" id="ARBA00022795"/>
    </source>
</evidence>
<name>A0ABZ3IRF8_9FIRM</name>
<dbReference type="EMBL" id="CP155573">
    <property type="protein sequence ID" value="XFO68013.1"/>
    <property type="molecule type" value="Genomic_DNA"/>
</dbReference>
<dbReference type="PANTHER" id="PTHR39190:SF1">
    <property type="entry name" value="FLAGELLAR ASSEMBLY FACTOR FLIW"/>
    <property type="match status" value="1"/>
</dbReference>
<organism evidence="5 6">
    <name type="scientific">Sporomusa silvacetica DSM 10669</name>
    <dbReference type="NCBI Taxonomy" id="1123289"/>
    <lineage>
        <taxon>Bacteria</taxon>
        <taxon>Bacillati</taxon>
        <taxon>Bacillota</taxon>
        <taxon>Negativicutes</taxon>
        <taxon>Selenomonadales</taxon>
        <taxon>Sporomusaceae</taxon>
        <taxon>Sporomusa</taxon>
    </lineage>
</organism>